<evidence type="ECO:0000256" key="1">
    <source>
        <dbReference type="ARBA" id="ARBA00022450"/>
    </source>
</evidence>
<dbReference type="InterPro" id="IPR036736">
    <property type="entry name" value="ACP-like_sf"/>
</dbReference>
<dbReference type="GO" id="GO:0044550">
    <property type="term" value="P:secondary metabolite biosynthetic process"/>
    <property type="evidence" value="ECO:0007669"/>
    <property type="project" value="TreeGrafter"/>
</dbReference>
<evidence type="ECO:0000256" key="4">
    <source>
        <dbReference type="SAM" id="Phobius"/>
    </source>
</evidence>
<comment type="caution">
    <text evidence="6">The sequence shown here is derived from an EMBL/GenBank/DDBJ whole genome shotgun (WGS) entry which is preliminary data.</text>
</comment>
<dbReference type="InterPro" id="IPR042099">
    <property type="entry name" value="ANL_N_sf"/>
</dbReference>
<dbReference type="Gene3D" id="2.160.10.10">
    <property type="entry name" value="Hexapeptide repeat proteins"/>
    <property type="match status" value="1"/>
</dbReference>
<reference evidence="6 7" key="1">
    <citation type="submission" date="2020-07" db="EMBL/GenBank/DDBJ databases">
        <authorList>
            <person name="Khare M."/>
        </authorList>
    </citation>
    <scope>NUCLEOTIDE SEQUENCE [LARGE SCALE GENOMIC DNA]</scope>
    <source>
        <strain evidence="6 7">P8776</strain>
    </source>
</reference>
<dbReference type="SUPFAM" id="SSF56801">
    <property type="entry name" value="Acetyl-CoA synthetase-like"/>
    <property type="match status" value="1"/>
</dbReference>
<gene>
    <name evidence="6" type="ORF">H0H28_10150</name>
</gene>
<keyword evidence="4" id="KW-0472">Membrane</keyword>
<dbReference type="InterPro" id="IPR000873">
    <property type="entry name" value="AMP-dep_synth/lig_dom"/>
</dbReference>
<keyword evidence="4" id="KW-0812">Transmembrane</keyword>
<sequence length="798" mass="84858">MSSLLRAQLAPAPRTLIDVLTATAETHPDAAAIDDGSGDVLTYAELIDQVSDLAAELHRNGIRRGDRIGVRMASGSRQLYIAILATMWAGCAYVPVDADDPEERAELVFGEAGISGLFSDEGFRVLAPARPGDTDLPHLDDDCWIIFTSGSTGTPKGVAVTHRSAAAFVDAEARLFCQDVPLGPDDRVLAGLSVAFDASCEEMWLAWGHGACLVPAPRSLVRSGQDLGPWLIRRDITVVSTVPTLAGLWPAEALDNVRLLIVGGEACSQELVERLATPDREMWNTYGPTEATVVASAARQEPGKDVTIGFALDGWDLHVADDGELIIGGVGLARYLDPAKDAEKYAPVPGLDWDRAYRTGDNVRLTDDGLAFIGRADDQVKIGGRRIELGEVEANVAALPGVYNSAVAVQTTGAGDKVLVGYLSPEAGTDLDVAELRERLAEVMPAALVPRLHVMEELPIRTSGKVDKKALPWPLPASVEVAGMTPTESWLAEVWLDVLGLPAESRDADFFELGGSSLAAASLVARLRERVPTIAVRDLYDHPRLEALAGVIDAHGVAAEVVTRDVAPVGRGTRVAQTLIQVPVMTLHAATFVTWWAIIATALGWVSLNWVALAVLFIVVCTPLGRLPLGALGARAIRGRLQPGNYPRGGRVHVRLWAAERWVAATGALNISGSTWVAYFARLLGAQVGRGVDLHTVPPVTGLLTLGDNAAIEPEVDLSGYWLDGDILRVGTVTIGKDARVGARSTLLPGADIHAGAHIEPGSTVTGDKPVKKGARWAGSPARKVGRSKQRFPDYHPP</sequence>
<name>A0A838X3D8_9CORY</name>
<organism evidence="6 7">
    <name type="scientific">Corynebacterium sanguinis</name>
    <dbReference type="NCBI Taxonomy" id="2594913"/>
    <lineage>
        <taxon>Bacteria</taxon>
        <taxon>Bacillati</taxon>
        <taxon>Actinomycetota</taxon>
        <taxon>Actinomycetes</taxon>
        <taxon>Mycobacteriales</taxon>
        <taxon>Corynebacteriaceae</taxon>
        <taxon>Corynebacterium</taxon>
    </lineage>
</organism>
<dbReference type="GO" id="GO:0043041">
    <property type="term" value="P:amino acid activation for nonribosomal peptide biosynthetic process"/>
    <property type="evidence" value="ECO:0007669"/>
    <property type="project" value="TreeGrafter"/>
</dbReference>
<dbReference type="EMBL" id="JACEOR010000432">
    <property type="protein sequence ID" value="MBA4505670.1"/>
    <property type="molecule type" value="Genomic_DNA"/>
</dbReference>
<dbReference type="Pfam" id="PF00501">
    <property type="entry name" value="AMP-binding"/>
    <property type="match status" value="1"/>
</dbReference>
<protein>
    <submittedName>
        <fullName evidence="6">AMP-binding protein</fullName>
    </submittedName>
</protein>
<dbReference type="Pfam" id="PF00550">
    <property type="entry name" value="PP-binding"/>
    <property type="match status" value="1"/>
</dbReference>
<keyword evidence="2" id="KW-0597">Phosphoprotein</keyword>
<dbReference type="PROSITE" id="PS50075">
    <property type="entry name" value="CARRIER"/>
    <property type="match status" value="1"/>
</dbReference>
<dbReference type="AlphaFoldDB" id="A0A838X3D8"/>
<dbReference type="CDD" id="cd05930">
    <property type="entry name" value="A_NRPS"/>
    <property type="match status" value="1"/>
</dbReference>
<keyword evidence="1" id="KW-0596">Phosphopantetheine</keyword>
<evidence type="ECO:0000313" key="6">
    <source>
        <dbReference type="EMBL" id="MBA4505670.1"/>
    </source>
</evidence>
<proteinExistence type="predicted"/>
<accession>A0A838X3D8</accession>
<dbReference type="InterPro" id="IPR009081">
    <property type="entry name" value="PP-bd_ACP"/>
</dbReference>
<dbReference type="GO" id="GO:0005737">
    <property type="term" value="C:cytoplasm"/>
    <property type="evidence" value="ECO:0007669"/>
    <property type="project" value="TreeGrafter"/>
</dbReference>
<feature type="region of interest" description="Disordered" evidence="3">
    <location>
        <begin position="762"/>
        <end position="798"/>
    </location>
</feature>
<dbReference type="PROSITE" id="PS00455">
    <property type="entry name" value="AMP_BINDING"/>
    <property type="match status" value="1"/>
</dbReference>
<dbReference type="PANTHER" id="PTHR45527">
    <property type="entry name" value="NONRIBOSOMAL PEPTIDE SYNTHETASE"/>
    <property type="match status" value="1"/>
</dbReference>
<dbReference type="InterPro" id="IPR045851">
    <property type="entry name" value="AMP-bd_C_sf"/>
</dbReference>
<dbReference type="InterPro" id="IPR011004">
    <property type="entry name" value="Trimer_LpxA-like_sf"/>
</dbReference>
<dbReference type="InterPro" id="IPR020845">
    <property type="entry name" value="AMP-binding_CS"/>
</dbReference>
<dbReference type="Gene3D" id="3.40.50.12780">
    <property type="entry name" value="N-terminal domain of ligase-like"/>
    <property type="match status" value="1"/>
</dbReference>
<evidence type="ECO:0000256" key="3">
    <source>
        <dbReference type="SAM" id="MobiDB-lite"/>
    </source>
</evidence>
<evidence type="ECO:0000256" key="2">
    <source>
        <dbReference type="ARBA" id="ARBA00022553"/>
    </source>
</evidence>
<keyword evidence="7" id="KW-1185">Reference proteome</keyword>
<dbReference type="Gene3D" id="3.30.300.30">
    <property type="match status" value="1"/>
</dbReference>
<feature type="non-terminal residue" evidence="6">
    <location>
        <position position="798"/>
    </location>
</feature>
<dbReference type="SUPFAM" id="SSF47336">
    <property type="entry name" value="ACP-like"/>
    <property type="match status" value="1"/>
</dbReference>
<dbReference type="Gene3D" id="3.40.50.1820">
    <property type="entry name" value="alpha/beta hydrolase"/>
    <property type="match status" value="1"/>
</dbReference>
<dbReference type="SMART" id="SM00823">
    <property type="entry name" value="PKS_PP"/>
    <property type="match status" value="1"/>
</dbReference>
<dbReference type="SUPFAM" id="SSF51161">
    <property type="entry name" value="Trimeric LpxA-like enzymes"/>
    <property type="match status" value="1"/>
</dbReference>
<dbReference type="Proteomes" id="UP000580709">
    <property type="component" value="Unassembled WGS sequence"/>
</dbReference>
<dbReference type="RefSeq" id="WP_181729979.1">
    <property type="nucleotide sequence ID" value="NZ_JACEOR010000432.1"/>
</dbReference>
<evidence type="ECO:0000259" key="5">
    <source>
        <dbReference type="PROSITE" id="PS50075"/>
    </source>
</evidence>
<dbReference type="GO" id="GO:0031177">
    <property type="term" value="F:phosphopantetheine binding"/>
    <property type="evidence" value="ECO:0007669"/>
    <property type="project" value="InterPro"/>
</dbReference>
<dbReference type="InterPro" id="IPR029058">
    <property type="entry name" value="AB_hydrolase_fold"/>
</dbReference>
<dbReference type="InterPro" id="IPR020806">
    <property type="entry name" value="PKS_PP-bd"/>
</dbReference>
<evidence type="ECO:0000313" key="7">
    <source>
        <dbReference type="Proteomes" id="UP000580709"/>
    </source>
</evidence>
<keyword evidence="4" id="KW-1133">Transmembrane helix</keyword>
<feature type="transmembrane region" description="Helical" evidence="4">
    <location>
        <begin position="595"/>
        <end position="620"/>
    </location>
</feature>
<dbReference type="PANTHER" id="PTHR45527:SF1">
    <property type="entry name" value="FATTY ACID SYNTHASE"/>
    <property type="match status" value="1"/>
</dbReference>
<feature type="domain" description="Carrier" evidence="5">
    <location>
        <begin position="482"/>
        <end position="556"/>
    </location>
</feature>